<feature type="binding site" evidence="5">
    <location>
        <position position="600"/>
    </location>
    <ligand>
        <name>Fe cation</name>
        <dbReference type="ChEBI" id="CHEBI:24875"/>
        <note>catalytic</note>
    </ligand>
</feature>
<protein>
    <submittedName>
        <fullName evidence="6">Class II aldolase</fullName>
    </submittedName>
</protein>
<keyword evidence="7" id="KW-1185">Reference proteome</keyword>
<dbReference type="AlphaFoldDB" id="A0AB34FD26"/>
<feature type="binding site" evidence="5">
    <location>
        <position position="322"/>
    </location>
    <ligand>
        <name>Fe cation</name>
        <dbReference type="ChEBI" id="CHEBI:24875"/>
        <note>catalytic</note>
    </ligand>
</feature>
<evidence type="ECO:0000313" key="7">
    <source>
        <dbReference type="Proteomes" id="UP001163105"/>
    </source>
</evidence>
<comment type="caution">
    <text evidence="6">The sequence shown here is derived from an EMBL/GenBank/DDBJ whole genome shotgun (WGS) entry which is preliminary data.</text>
</comment>
<organism evidence="6 7">
    <name type="scientific">Purpureocillium lavendulum</name>
    <dbReference type="NCBI Taxonomy" id="1247861"/>
    <lineage>
        <taxon>Eukaryota</taxon>
        <taxon>Fungi</taxon>
        <taxon>Dikarya</taxon>
        <taxon>Ascomycota</taxon>
        <taxon>Pezizomycotina</taxon>
        <taxon>Sordariomycetes</taxon>
        <taxon>Hypocreomycetidae</taxon>
        <taxon>Hypocreales</taxon>
        <taxon>Ophiocordycipitaceae</taxon>
        <taxon>Purpureocillium</taxon>
    </lineage>
</organism>
<evidence type="ECO:0000256" key="3">
    <source>
        <dbReference type="ARBA" id="ARBA00023002"/>
    </source>
</evidence>
<keyword evidence="3" id="KW-0560">Oxidoreductase</keyword>
<dbReference type="GO" id="GO:0046872">
    <property type="term" value="F:metal ion binding"/>
    <property type="evidence" value="ECO:0007669"/>
    <property type="project" value="UniProtKB-KW"/>
</dbReference>
<name>A0AB34FD26_9HYPO</name>
<dbReference type="PANTHER" id="PTHR10543:SF24">
    <property type="entry name" value="CAROTENOID ISOMEROOXYGENASE"/>
    <property type="match status" value="1"/>
</dbReference>
<evidence type="ECO:0000256" key="2">
    <source>
        <dbReference type="ARBA" id="ARBA00022723"/>
    </source>
</evidence>
<dbReference type="GO" id="GO:0010436">
    <property type="term" value="F:carotenoid dioxygenase activity"/>
    <property type="evidence" value="ECO:0007669"/>
    <property type="project" value="TreeGrafter"/>
</dbReference>
<dbReference type="PANTHER" id="PTHR10543">
    <property type="entry name" value="BETA-CAROTENE DIOXYGENASE"/>
    <property type="match status" value="1"/>
</dbReference>
<sequence>MRPAAESLVQRSLHSHFRSSNPNQRVASLHDLALLAMALNATTVIHRAEGDEQDDLIQVEKNFHDERWKEWPNEAGFVGLEEHRGPLQLEVKGSFPAWTAGSLYRTGPGLSAVETANRGTHNVSHWFDGFAHAHKFDIAASATDDDGATTVTYSSRRQASDLVDSIKKRGWHAGVSFGQKSDPCVGLFAKATSVFKPTPMNYNVAIYRNLSALASKGSAGSSQKPGGRTAFVATDTPGLLEIDPDTLEPLGVIDQSRLHPALKGSLSCAHAQRDSKTGDLFNFNLQFGPSPTYRVFRVNASNGTTDILATVSGTDVSPAYIHSFFLTENYVVLCIPSSHFRWSGARILYERNILEALKPFDESNECKWLVVDRHHNKGVVARFSTPAGFFFHSINAFEECVYDENNKKRVDICMDYVKFNTTEIMLGLYYDVILDRNDEAKRFWGLGDQDLNPQFTRHRFRLPLGPQKPEEAATATAEEAVSIPGPHAGDLPTINPAYACKPYRYVFSTSNRGLSTIADALVKTDILTRHAILWCGPVGHAPGEPVFVPRPQATDEDDGVVLSVVLDGSAQESYLICLDARTMMEMGRAEARFPIAVGLHGQHAPA</sequence>
<evidence type="ECO:0000256" key="1">
    <source>
        <dbReference type="ARBA" id="ARBA00006787"/>
    </source>
</evidence>
<reference evidence="6" key="1">
    <citation type="submission" date="2023-01" db="EMBL/GenBank/DDBJ databases">
        <title>The growth and conidiation of Purpureocillium lavendulum are regulated by nitrogen source and histone H3K14 acetylation.</title>
        <authorList>
            <person name="Tang P."/>
            <person name="Han J."/>
            <person name="Zhang C."/>
            <person name="Tang P."/>
            <person name="Qi F."/>
            <person name="Zhang K."/>
            <person name="Liang L."/>
        </authorList>
    </citation>
    <scope>NUCLEOTIDE SEQUENCE</scope>
    <source>
        <strain evidence="6">YMF1.00683</strain>
    </source>
</reference>
<gene>
    <name evidence="6" type="primary">carT</name>
    <name evidence="6" type="ORF">O9K51_10140</name>
</gene>
<dbReference type="InterPro" id="IPR004294">
    <property type="entry name" value="Carotenoid_Oase"/>
</dbReference>
<dbReference type="Proteomes" id="UP001163105">
    <property type="component" value="Unassembled WGS sequence"/>
</dbReference>
<evidence type="ECO:0000256" key="5">
    <source>
        <dbReference type="PIRSR" id="PIRSR604294-1"/>
    </source>
</evidence>
<comment type="similarity">
    <text evidence="1">Belongs to the carotenoid oxygenase family.</text>
</comment>
<keyword evidence="4 5" id="KW-0408">Iron</keyword>
<feature type="binding site" evidence="5">
    <location>
        <position position="270"/>
    </location>
    <ligand>
        <name>Fe cation</name>
        <dbReference type="ChEBI" id="CHEBI:24875"/>
        <note>catalytic</note>
    </ligand>
</feature>
<dbReference type="Pfam" id="PF03055">
    <property type="entry name" value="RPE65"/>
    <property type="match status" value="1"/>
</dbReference>
<keyword evidence="2 5" id="KW-0479">Metal-binding</keyword>
<proteinExistence type="inferred from homology"/>
<evidence type="ECO:0000313" key="6">
    <source>
        <dbReference type="EMBL" id="KAJ6437170.1"/>
    </source>
</evidence>
<comment type="cofactor">
    <cofactor evidence="5">
        <name>Fe(2+)</name>
        <dbReference type="ChEBI" id="CHEBI:29033"/>
    </cofactor>
    <text evidence="5">Binds 1 Fe(2+) ion per subunit.</text>
</comment>
<feature type="binding site" evidence="5">
    <location>
        <position position="392"/>
    </location>
    <ligand>
        <name>Fe cation</name>
        <dbReference type="ChEBI" id="CHEBI:24875"/>
        <note>catalytic</note>
    </ligand>
</feature>
<accession>A0AB34FD26</accession>
<dbReference type="GO" id="GO:0016121">
    <property type="term" value="P:carotene catabolic process"/>
    <property type="evidence" value="ECO:0007669"/>
    <property type="project" value="TreeGrafter"/>
</dbReference>
<dbReference type="EMBL" id="JAQHRD010000013">
    <property type="protein sequence ID" value="KAJ6437170.1"/>
    <property type="molecule type" value="Genomic_DNA"/>
</dbReference>
<evidence type="ECO:0000256" key="4">
    <source>
        <dbReference type="ARBA" id="ARBA00023004"/>
    </source>
</evidence>